<dbReference type="SUPFAM" id="SSF53098">
    <property type="entry name" value="Ribonuclease H-like"/>
    <property type="match status" value="1"/>
</dbReference>
<proteinExistence type="predicted"/>
<dbReference type="PANTHER" id="PTHR47074:SF61">
    <property type="entry name" value="RNASE H TYPE-1 DOMAIN-CONTAINING PROTEIN"/>
    <property type="match status" value="1"/>
</dbReference>
<dbReference type="InterPro" id="IPR052929">
    <property type="entry name" value="RNase_H-like_EbsB-rel"/>
</dbReference>
<dbReference type="InterPro" id="IPR002156">
    <property type="entry name" value="RNaseH_domain"/>
</dbReference>
<dbReference type="InterPro" id="IPR036397">
    <property type="entry name" value="RNaseH_sf"/>
</dbReference>
<gene>
    <name evidence="2" type="ORF">Golax_012039</name>
</gene>
<dbReference type="GO" id="GO:0004523">
    <property type="term" value="F:RNA-DNA hybrid ribonuclease activity"/>
    <property type="evidence" value="ECO:0007669"/>
    <property type="project" value="InterPro"/>
</dbReference>
<dbReference type="GO" id="GO:0003676">
    <property type="term" value="F:nucleic acid binding"/>
    <property type="evidence" value="ECO:0007669"/>
    <property type="project" value="InterPro"/>
</dbReference>
<dbReference type="Gene3D" id="3.30.420.10">
    <property type="entry name" value="Ribonuclease H-like superfamily/Ribonuclease H"/>
    <property type="match status" value="1"/>
</dbReference>
<feature type="domain" description="RNase H type-1" evidence="1">
    <location>
        <begin position="254"/>
        <end position="334"/>
    </location>
</feature>
<organism evidence="2 3">
    <name type="scientific">Gossypium laxum</name>
    <dbReference type="NCBI Taxonomy" id="34288"/>
    <lineage>
        <taxon>Eukaryota</taxon>
        <taxon>Viridiplantae</taxon>
        <taxon>Streptophyta</taxon>
        <taxon>Embryophyta</taxon>
        <taxon>Tracheophyta</taxon>
        <taxon>Spermatophyta</taxon>
        <taxon>Magnoliopsida</taxon>
        <taxon>eudicotyledons</taxon>
        <taxon>Gunneridae</taxon>
        <taxon>Pentapetalae</taxon>
        <taxon>rosids</taxon>
        <taxon>malvids</taxon>
        <taxon>Malvales</taxon>
        <taxon>Malvaceae</taxon>
        <taxon>Malvoideae</taxon>
        <taxon>Gossypium</taxon>
    </lineage>
</organism>
<accession>A0A7J8ZNQ0</accession>
<dbReference type="CDD" id="cd06222">
    <property type="entry name" value="RNase_H_like"/>
    <property type="match status" value="1"/>
</dbReference>
<protein>
    <recommendedName>
        <fullName evidence="1">RNase H type-1 domain-containing protein</fullName>
    </recommendedName>
</protein>
<dbReference type="InterPro" id="IPR012337">
    <property type="entry name" value="RNaseH-like_sf"/>
</dbReference>
<dbReference type="Proteomes" id="UP000593574">
    <property type="component" value="Unassembled WGS sequence"/>
</dbReference>
<evidence type="ECO:0000313" key="3">
    <source>
        <dbReference type="Proteomes" id="UP000593574"/>
    </source>
</evidence>
<evidence type="ECO:0000259" key="1">
    <source>
        <dbReference type="Pfam" id="PF13456"/>
    </source>
</evidence>
<reference evidence="2 3" key="1">
    <citation type="journal article" date="2019" name="Genome Biol. Evol.">
        <title>Insights into the evolution of the New World diploid cottons (Gossypium, subgenus Houzingenia) based on genome sequencing.</title>
        <authorList>
            <person name="Grover C.E."/>
            <person name="Arick M.A. 2nd"/>
            <person name="Thrash A."/>
            <person name="Conover J.L."/>
            <person name="Sanders W.S."/>
            <person name="Peterson D.G."/>
            <person name="Frelichowski J.E."/>
            <person name="Scheffler J.A."/>
            <person name="Scheffler B.E."/>
            <person name="Wendel J.F."/>
        </authorList>
    </citation>
    <scope>NUCLEOTIDE SEQUENCE [LARGE SCALE GENOMIC DNA]</scope>
    <source>
        <strain evidence="2">4</strain>
        <tissue evidence="2">Leaf</tissue>
    </source>
</reference>
<name>A0A7J8ZNQ0_9ROSI</name>
<comment type="caution">
    <text evidence="2">The sequence shown here is derived from an EMBL/GenBank/DDBJ whole genome shotgun (WGS) entry which is preliminary data.</text>
</comment>
<dbReference type="EMBL" id="JABEZV010000006">
    <property type="protein sequence ID" value="MBA0712974.1"/>
    <property type="molecule type" value="Genomic_DNA"/>
</dbReference>
<keyword evidence="3" id="KW-1185">Reference proteome</keyword>
<evidence type="ECO:0000313" key="2">
    <source>
        <dbReference type="EMBL" id="MBA0712974.1"/>
    </source>
</evidence>
<dbReference type="PANTHER" id="PTHR47074">
    <property type="entry name" value="BNAC02G40300D PROTEIN"/>
    <property type="match status" value="1"/>
</dbReference>
<sequence>MGNIEARLVRPSNGQLRANLGRVNEENLNPYVLPVGYGQNQGLNRMNNMNLAITQDEPSNRLSSGGFDDVMREDDPMVNGEGLKWPVLHLDNSEGNNNRNGDKYKNKISVGLAQQVDRGCSEIMWLFEWYLCVFGGEQWGALPGMEIGDRHMRAFSAAFEDCELEDLGYDGVWYTWEHGQFASNNIRERLDRAVANDHCLRMMAIEIGCGILNLRQFDFLKKHAKLRWHAFGMIQTNRDLIDLLFVVAGTILIQAKAVAVIHGLRFAKELGFLSIIVEEDSRSVASKINNHEQGFSDISALTWFAKEIAKEFQACAFHFIGRYGNKIAYAMAQEGLS</sequence>
<dbReference type="InterPro" id="IPR044730">
    <property type="entry name" value="RNase_H-like_dom_plant"/>
</dbReference>
<dbReference type="Pfam" id="PF13456">
    <property type="entry name" value="RVT_3"/>
    <property type="match status" value="1"/>
</dbReference>
<dbReference type="AlphaFoldDB" id="A0A7J8ZNQ0"/>